<reference evidence="2" key="1">
    <citation type="submission" date="2023-07" db="EMBL/GenBank/DDBJ databases">
        <title>The genome sequence of Rhodocytophaga aerolata KACC 12507.</title>
        <authorList>
            <person name="Zhang X."/>
        </authorList>
    </citation>
    <scope>NUCLEOTIDE SEQUENCE</scope>
    <source>
        <strain evidence="2">KACC 12507</strain>
    </source>
</reference>
<dbReference type="RefSeq" id="WP_302038026.1">
    <property type="nucleotide sequence ID" value="NZ_JAUKPO010000006.1"/>
</dbReference>
<gene>
    <name evidence="2" type="ORF">Q0590_13225</name>
</gene>
<comment type="caution">
    <text evidence="2">The sequence shown here is derived from an EMBL/GenBank/DDBJ whole genome shotgun (WGS) entry which is preliminary data.</text>
</comment>
<protein>
    <recommendedName>
        <fullName evidence="4">DUF3098 domain-containing protein</fullName>
    </recommendedName>
</protein>
<organism evidence="2 3">
    <name type="scientific">Rhodocytophaga aerolata</name>
    <dbReference type="NCBI Taxonomy" id="455078"/>
    <lineage>
        <taxon>Bacteria</taxon>
        <taxon>Pseudomonadati</taxon>
        <taxon>Bacteroidota</taxon>
        <taxon>Cytophagia</taxon>
        <taxon>Cytophagales</taxon>
        <taxon>Rhodocytophagaceae</taxon>
        <taxon>Rhodocytophaga</taxon>
    </lineage>
</organism>
<feature type="transmembrane region" description="Helical" evidence="1">
    <location>
        <begin position="7"/>
        <end position="28"/>
    </location>
</feature>
<dbReference type="Proteomes" id="UP001168528">
    <property type="component" value="Unassembled WGS sequence"/>
</dbReference>
<keyword evidence="1" id="KW-0812">Transmembrane</keyword>
<accession>A0ABT8R568</accession>
<evidence type="ECO:0008006" key="4">
    <source>
        <dbReference type="Google" id="ProtNLM"/>
    </source>
</evidence>
<name>A0ABT8R568_9BACT</name>
<keyword evidence="1" id="KW-1133">Transmembrane helix</keyword>
<proteinExistence type="predicted"/>
<dbReference type="EMBL" id="JAUKPO010000006">
    <property type="protein sequence ID" value="MDO1447225.1"/>
    <property type="molecule type" value="Genomic_DNA"/>
</dbReference>
<evidence type="ECO:0000256" key="1">
    <source>
        <dbReference type="SAM" id="Phobius"/>
    </source>
</evidence>
<keyword evidence="3" id="KW-1185">Reference proteome</keyword>
<keyword evidence="1" id="KW-0472">Membrane</keyword>
<evidence type="ECO:0000313" key="3">
    <source>
        <dbReference type="Proteomes" id="UP001168528"/>
    </source>
</evidence>
<feature type="transmembrane region" description="Helical" evidence="1">
    <location>
        <begin position="34"/>
        <end position="54"/>
    </location>
</feature>
<sequence length="64" mass="6638">MEPKSIVGIILVVAGIAGLIIGVSGIFSENLTKQNPWIFGILGFIFFSSGIGLLKSTGKQNTGS</sequence>
<evidence type="ECO:0000313" key="2">
    <source>
        <dbReference type="EMBL" id="MDO1447225.1"/>
    </source>
</evidence>